<feature type="transmembrane region" description="Helical" evidence="6">
    <location>
        <begin position="12"/>
        <end position="32"/>
    </location>
</feature>
<accession>A0A1F4T6E2</accession>
<dbReference type="GO" id="GO:0009252">
    <property type="term" value="P:peptidoglycan biosynthetic process"/>
    <property type="evidence" value="ECO:0007669"/>
    <property type="project" value="UniProtKB-UniRule"/>
</dbReference>
<dbReference type="GO" id="GO:0051301">
    <property type="term" value="P:cell division"/>
    <property type="evidence" value="ECO:0007669"/>
    <property type="project" value="InterPro"/>
</dbReference>
<dbReference type="PANTHER" id="PTHR30474:SF1">
    <property type="entry name" value="PEPTIDOGLYCAN GLYCOSYLTRANSFERASE MRDB"/>
    <property type="match status" value="1"/>
</dbReference>
<evidence type="ECO:0000256" key="5">
    <source>
        <dbReference type="ARBA" id="ARBA00023136"/>
    </source>
</evidence>
<dbReference type="GO" id="GO:0071555">
    <property type="term" value="P:cell wall organization"/>
    <property type="evidence" value="ECO:0007669"/>
    <property type="project" value="UniProtKB-KW"/>
</dbReference>
<protein>
    <recommendedName>
        <fullName evidence="6">Peptidoglycan glycosyltransferase RodA</fullName>
        <shortName evidence="6">PGT</shortName>
        <ecNumber evidence="6">2.4.99.28</ecNumber>
    </recommendedName>
    <alternativeName>
        <fullName evidence="6">Cell elongation protein RodA</fullName>
    </alternativeName>
    <alternativeName>
        <fullName evidence="6">Cell wall polymerase</fullName>
    </alternativeName>
    <alternativeName>
        <fullName evidence="6">Peptidoglycan polymerase</fullName>
        <shortName evidence="6">PG polymerase</shortName>
    </alternativeName>
</protein>
<dbReference type="InterPro" id="IPR001182">
    <property type="entry name" value="FtsW/RodA"/>
</dbReference>
<evidence type="ECO:0000256" key="2">
    <source>
        <dbReference type="ARBA" id="ARBA00022692"/>
    </source>
</evidence>
<dbReference type="Pfam" id="PF01098">
    <property type="entry name" value="FTSW_RODA_SPOVE"/>
    <property type="match status" value="1"/>
</dbReference>
<dbReference type="Proteomes" id="UP000178602">
    <property type="component" value="Unassembled WGS sequence"/>
</dbReference>
<dbReference type="NCBIfam" id="TIGR02210">
    <property type="entry name" value="rodA_shape"/>
    <property type="match status" value="1"/>
</dbReference>
<keyword evidence="6" id="KW-0961">Cell wall biogenesis/degradation</keyword>
<keyword evidence="3 6" id="KW-0133">Cell shape</keyword>
<evidence type="ECO:0000313" key="8">
    <source>
        <dbReference type="Proteomes" id="UP000178602"/>
    </source>
</evidence>
<dbReference type="InterPro" id="IPR011923">
    <property type="entry name" value="RodA/MrdB"/>
</dbReference>
<evidence type="ECO:0000256" key="4">
    <source>
        <dbReference type="ARBA" id="ARBA00022989"/>
    </source>
</evidence>
<dbReference type="GO" id="GO:0008360">
    <property type="term" value="P:regulation of cell shape"/>
    <property type="evidence" value="ECO:0007669"/>
    <property type="project" value="UniProtKB-KW"/>
</dbReference>
<evidence type="ECO:0000313" key="7">
    <source>
        <dbReference type="EMBL" id="OGC27643.1"/>
    </source>
</evidence>
<keyword evidence="6" id="KW-1003">Cell membrane</keyword>
<dbReference type="GO" id="GO:0032153">
    <property type="term" value="C:cell division site"/>
    <property type="evidence" value="ECO:0007669"/>
    <property type="project" value="TreeGrafter"/>
</dbReference>
<dbReference type="EMBL" id="MEUG01000001">
    <property type="protein sequence ID" value="OGC27643.1"/>
    <property type="molecule type" value="Genomic_DNA"/>
</dbReference>
<feature type="transmembrane region" description="Helical" evidence="6">
    <location>
        <begin position="136"/>
        <end position="157"/>
    </location>
</feature>
<organism evidence="7 8">
    <name type="scientific">candidate division WOR-1 bacterium RIFOXYC12_FULL_54_18</name>
    <dbReference type="NCBI Taxonomy" id="1802584"/>
    <lineage>
        <taxon>Bacteria</taxon>
        <taxon>Bacillati</taxon>
        <taxon>Saganbacteria</taxon>
    </lineage>
</organism>
<keyword evidence="5 6" id="KW-0472">Membrane</keyword>
<dbReference type="NCBIfam" id="NF037961">
    <property type="entry name" value="RodA_shape"/>
    <property type="match status" value="1"/>
</dbReference>
<comment type="pathway">
    <text evidence="6">Cell wall biogenesis; peptidoglycan biosynthesis.</text>
</comment>
<feature type="transmembrane region" description="Helical" evidence="6">
    <location>
        <begin position="316"/>
        <end position="337"/>
    </location>
</feature>
<comment type="caution">
    <text evidence="7">The sequence shown here is derived from an EMBL/GenBank/DDBJ whole genome shotgun (WGS) entry which is preliminary data.</text>
</comment>
<dbReference type="AlphaFoldDB" id="A0A1F4T6E2"/>
<sequence length="412" mass="45867">MINFRMLKLSDLLIWGAVAFLIAVGLLAIFSATYRLQIKVDGDPFIFVKRQFFSVLIGVVLMWLFAYVDYERLKKWSPLIYLGSLGLLFMILFTGSSAMGAQRWLQIGFFSFQPSEFSKLAIILILAYYLSANRDLNTWQGLTSVGLIVLAPIILIFKQPDLGTAIVFFAILLGMLVEGEVSPWTLAFLLTPLLSLLLRPIFPLWVVYLGLVYLGLFLSRANFWQWLIIFGSNLMIGLAMPMMWGALKPYQQMRIISFLNPAADPLGAGYHTLQSCIAVGGGGFLGKGFLHGSQTQLQFIPEQHSDFIFSSIGEEFGFIGSFFVLIAYALLVWRAVSIALEARDLFGRMIAMGIAIMFAFHFFANIGMVIGILPVVGIPLPFVSFGGSSLIVNLICVGILQSIAMRRQKLIF</sequence>
<gene>
    <name evidence="6" type="primary">rodA</name>
    <name evidence="7" type="ORF">A3K49_01295</name>
</gene>
<evidence type="ECO:0000256" key="1">
    <source>
        <dbReference type="ARBA" id="ARBA00004141"/>
    </source>
</evidence>
<dbReference type="GO" id="GO:0005886">
    <property type="term" value="C:plasma membrane"/>
    <property type="evidence" value="ECO:0007669"/>
    <property type="project" value="UniProtKB-SubCell"/>
</dbReference>
<dbReference type="GO" id="GO:0015648">
    <property type="term" value="F:lipid-linked peptidoglycan transporter activity"/>
    <property type="evidence" value="ECO:0007669"/>
    <property type="project" value="TreeGrafter"/>
</dbReference>
<feature type="transmembrane region" description="Helical" evidence="6">
    <location>
        <begin position="76"/>
        <end position="95"/>
    </location>
</feature>
<evidence type="ECO:0000256" key="6">
    <source>
        <dbReference type="HAMAP-Rule" id="MF_02079"/>
    </source>
</evidence>
<comment type="subcellular location">
    <subcellularLocation>
        <location evidence="6">Cell membrane</location>
        <topology evidence="6">Multi-pass membrane protein</topology>
    </subcellularLocation>
    <subcellularLocation>
        <location evidence="1">Membrane</location>
        <topology evidence="1">Multi-pass membrane protein</topology>
    </subcellularLocation>
</comment>
<feature type="transmembrane region" description="Helical" evidence="6">
    <location>
        <begin position="196"/>
        <end position="216"/>
    </location>
</feature>
<comment type="function">
    <text evidence="6">Peptidoglycan polymerase that is essential for cell wall elongation.</text>
</comment>
<keyword evidence="6" id="KW-0808">Transferase</keyword>
<feature type="transmembrane region" description="Helical" evidence="6">
    <location>
        <begin position="349"/>
        <end position="376"/>
    </location>
</feature>
<comment type="catalytic activity">
    <reaction evidence="6">
        <text>[GlcNAc-(1-&gt;4)-Mur2Ac(oyl-L-Ala-gamma-D-Glu-L-Lys-D-Ala-D-Ala)](n)-di-trans,octa-cis-undecaprenyl diphosphate + beta-D-GlcNAc-(1-&gt;4)-Mur2Ac(oyl-L-Ala-gamma-D-Glu-L-Lys-D-Ala-D-Ala)-di-trans,octa-cis-undecaprenyl diphosphate = [GlcNAc-(1-&gt;4)-Mur2Ac(oyl-L-Ala-gamma-D-Glu-L-Lys-D-Ala-D-Ala)](n+1)-di-trans,octa-cis-undecaprenyl diphosphate + di-trans,octa-cis-undecaprenyl diphosphate + H(+)</text>
        <dbReference type="Rhea" id="RHEA:23708"/>
        <dbReference type="Rhea" id="RHEA-COMP:9602"/>
        <dbReference type="Rhea" id="RHEA-COMP:9603"/>
        <dbReference type="ChEBI" id="CHEBI:15378"/>
        <dbReference type="ChEBI" id="CHEBI:58405"/>
        <dbReference type="ChEBI" id="CHEBI:60033"/>
        <dbReference type="ChEBI" id="CHEBI:78435"/>
        <dbReference type="EC" id="2.4.99.28"/>
    </reaction>
</comment>
<keyword evidence="6" id="KW-0328">Glycosyltransferase</keyword>
<name>A0A1F4T6E2_UNCSA</name>
<proteinExistence type="inferred from homology"/>
<dbReference type="UniPathway" id="UPA00219"/>
<keyword evidence="4 6" id="KW-1133">Transmembrane helix</keyword>
<keyword evidence="6" id="KW-0573">Peptidoglycan synthesis</keyword>
<feature type="transmembrane region" description="Helical" evidence="6">
    <location>
        <begin position="164"/>
        <end position="190"/>
    </location>
</feature>
<dbReference type="EC" id="2.4.99.28" evidence="6"/>
<evidence type="ECO:0000256" key="3">
    <source>
        <dbReference type="ARBA" id="ARBA00022960"/>
    </source>
</evidence>
<feature type="transmembrane region" description="Helical" evidence="6">
    <location>
        <begin position="382"/>
        <end position="404"/>
    </location>
</feature>
<dbReference type="HAMAP" id="MF_02079">
    <property type="entry name" value="PGT_RodA"/>
    <property type="match status" value="1"/>
</dbReference>
<comment type="similarity">
    <text evidence="6">Belongs to the SEDS family. MrdB/RodA subfamily.</text>
</comment>
<dbReference type="PANTHER" id="PTHR30474">
    <property type="entry name" value="CELL CYCLE PROTEIN"/>
    <property type="match status" value="1"/>
</dbReference>
<keyword evidence="2 6" id="KW-0812">Transmembrane</keyword>
<feature type="transmembrane region" description="Helical" evidence="6">
    <location>
        <begin position="52"/>
        <end position="70"/>
    </location>
</feature>
<dbReference type="GO" id="GO:0008955">
    <property type="term" value="F:peptidoglycan glycosyltransferase activity"/>
    <property type="evidence" value="ECO:0007669"/>
    <property type="project" value="UniProtKB-UniRule"/>
</dbReference>
<reference evidence="7 8" key="1">
    <citation type="journal article" date="2016" name="Nat. Commun.">
        <title>Thousands of microbial genomes shed light on interconnected biogeochemical processes in an aquifer system.</title>
        <authorList>
            <person name="Anantharaman K."/>
            <person name="Brown C.T."/>
            <person name="Hug L.A."/>
            <person name="Sharon I."/>
            <person name="Castelle C.J."/>
            <person name="Probst A.J."/>
            <person name="Thomas B.C."/>
            <person name="Singh A."/>
            <person name="Wilkins M.J."/>
            <person name="Karaoz U."/>
            <person name="Brodie E.L."/>
            <person name="Williams K.H."/>
            <person name="Hubbard S.S."/>
            <person name="Banfield J.F."/>
        </authorList>
    </citation>
    <scope>NUCLEOTIDE SEQUENCE [LARGE SCALE GENOMIC DNA]</scope>
</reference>
<feature type="transmembrane region" description="Helical" evidence="6">
    <location>
        <begin position="223"/>
        <end position="244"/>
    </location>
</feature>